<feature type="domain" description="ALOG" evidence="9">
    <location>
        <begin position="127"/>
        <end position="206"/>
    </location>
</feature>
<keyword evidence="11" id="KW-1185">Reference proteome</keyword>
<comment type="similarity">
    <text evidence="2">Belongs to the plant homeotic and developmental regulators ALOG protein family.</text>
</comment>
<comment type="subcellular location">
    <subcellularLocation>
        <location evidence="1">Nucleus</location>
    </subcellularLocation>
</comment>
<keyword evidence="5" id="KW-0238">DNA-binding</keyword>
<evidence type="ECO:0000256" key="2">
    <source>
        <dbReference type="ARBA" id="ARBA00010308"/>
    </source>
</evidence>
<keyword evidence="6" id="KW-0804">Transcription</keyword>
<comment type="caution">
    <text evidence="10">The sequence shown here is derived from an EMBL/GenBank/DDBJ whole genome shotgun (WGS) entry which is preliminary data.</text>
</comment>
<accession>A0AA88RXL9</accession>
<proteinExistence type="inferred from homology"/>
<keyword evidence="4" id="KW-0805">Transcription regulation</keyword>
<dbReference type="PANTHER" id="PTHR31165">
    <property type="entry name" value="PROTEIN G1-LIKE2"/>
    <property type="match status" value="1"/>
</dbReference>
<protein>
    <recommendedName>
        <fullName evidence="9">ALOG domain-containing protein</fullName>
    </recommendedName>
</protein>
<dbReference type="GO" id="GO:0009299">
    <property type="term" value="P:mRNA transcription"/>
    <property type="evidence" value="ECO:0007669"/>
    <property type="project" value="TreeGrafter"/>
</dbReference>
<evidence type="ECO:0000256" key="1">
    <source>
        <dbReference type="ARBA" id="ARBA00004123"/>
    </source>
</evidence>
<evidence type="ECO:0000313" key="11">
    <source>
        <dbReference type="Proteomes" id="UP001187471"/>
    </source>
</evidence>
<dbReference type="GO" id="GO:0009416">
    <property type="term" value="P:response to light stimulus"/>
    <property type="evidence" value="ECO:0007669"/>
    <property type="project" value="TreeGrafter"/>
</dbReference>
<feature type="region of interest" description="Disordered" evidence="8">
    <location>
        <begin position="77"/>
        <end position="110"/>
    </location>
</feature>
<evidence type="ECO:0000256" key="5">
    <source>
        <dbReference type="ARBA" id="ARBA00023125"/>
    </source>
</evidence>
<name>A0AA88RXL9_9ASTE</name>
<dbReference type="InterPro" id="IPR040222">
    <property type="entry name" value="ALOG"/>
</dbReference>
<sequence length="273" mass="30054">MASQSQAILTVRVFPASCVQRCQLTLVSGHDDRDSKKTWFGWIKINTSLSKLRSGQTTLCTFLDGLIIHADIDPHHPERARGAASPSTKTLSSACQPPQSPLPTNPNPQLSALLRQPFGARDLIHETVVHAHPCPFFGHPSPPAPCPLLQVWCSLDALIGRLRVAFEENGGKPESNPFGARGFTFAIRSLKHRGSTTRRRSGRLSCSSSNNLHSCRLRVEDLNFLKIRVAIEKDIVQGPLPGRTKPLNSSTMLKATVCYGHKPQRLYLDLSNN</sequence>
<organism evidence="10 11">
    <name type="scientific">Escallonia rubra</name>
    <dbReference type="NCBI Taxonomy" id="112253"/>
    <lineage>
        <taxon>Eukaryota</taxon>
        <taxon>Viridiplantae</taxon>
        <taxon>Streptophyta</taxon>
        <taxon>Embryophyta</taxon>
        <taxon>Tracheophyta</taxon>
        <taxon>Spermatophyta</taxon>
        <taxon>Magnoliopsida</taxon>
        <taxon>eudicotyledons</taxon>
        <taxon>Gunneridae</taxon>
        <taxon>Pentapetalae</taxon>
        <taxon>asterids</taxon>
        <taxon>campanulids</taxon>
        <taxon>Escalloniales</taxon>
        <taxon>Escalloniaceae</taxon>
        <taxon>Escallonia</taxon>
    </lineage>
</organism>
<evidence type="ECO:0000313" key="10">
    <source>
        <dbReference type="EMBL" id="KAK2993684.1"/>
    </source>
</evidence>
<dbReference type="InterPro" id="IPR006936">
    <property type="entry name" value="ALOG_dom"/>
</dbReference>
<dbReference type="PANTHER" id="PTHR31165:SF122">
    <property type="entry name" value="PROTEIN G1-LIKE1"/>
    <property type="match status" value="1"/>
</dbReference>
<dbReference type="Proteomes" id="UP001187471">
    <property type="component" value="Unassembled WGS sequence"/>
</dbReference>
<evidence type="ECO:0000259" key="9">
    <source>
        <dbReference type="PROSITE" id="PS51697"/>
    </source>
</evidence>
<keyword evidence="7" id="KW-0539">Nucleus</keyword>
<gene>
    <name evidence="10" type="ORF">RJ640_026140</name>
</gene>
<evidence type="ECO:0000256" key="6">
    <source>
        <dbReference type="ARBA" id="ARBA00023163"/>
    </source>
</evidence>
<dbReference type="GO" id="GO:0005634">
    <property type="term" value="C:nucleus"/>
    <property type="evidence" value="ECO:0007669"/>
    <property type="project" value="UniProtKB-SubCell"/>
</dbReference>
<dbReference type="EMBL" id="JAVXUO010000285">
    <property type="protein sequence ID" value="KAK2993684.1"/>
    <property type="molecule type" value="Genomic_DNA"/>
</dbReference>
<dbReference type="AlphaFoldDB" id="A0AA88RXL9"/>
<evidence type="ECO:0000256" key="8">
    <source>
        <dbReference type="SAM" id="MobiDB-lite"/>
    </source>
</evidence>
<dbReference type="Pfam" id="PF04852">
    <property type="entry name" value="ALOG_dom"/>
    <property type="match status" value="1"/>
</dbReference>
<keyword evidence="3" id="KW-0217">Developmental protein</keyword>
<dbReference type="GO" id="GO:0003677">
    <property type="term" value="F:DNA binding"/>
    <property type="evidence" value="ECO:0007669"/>
    <property type="project" value="UniProtKB-KW"/>
</dbReference>
<reference evidence="10" key="1">
    <citation type="submission" date="2022-12" db="EMBL/GenBank/DDBJ databases">
        <title>Draft genome assemblies for two species of Escallonia (Escalloniales).</title>
        <authorList>
            <person name="Chanderbali A."/>
            <person name="Dervinis C."/>
            <person name="Anghel I."/>
            <person name="Soltis D."/>
            <person name="Soltis P."/>
            <person name="Zapata F."/>
        </authorList>
    </citation>
    <scope>NUCLEOTIDE SEQUENCE</scope>
    <source>
        <strain evidence="10">UCBG92.1500</strain>
        <tissue evidence="10">Leaf</tissue>
    </source>
</reference>
<feature type="compositionally biased region" description="Polar residues" evidence="8">
    <location>
        <begin position="85"/>
        <end position="96"/>
    </location>
</feature>
<evidence type="ECO:0000256" key="4">
    <source>
        <dbReference type="ARBA" id="ARBA00023015"/>
    </source>
</evidence>
<evidence type="ECO:0000256" key="3">
    <source>
        <dbReference type="ARBA" id="ARBA00022473"/>
    </source>
</evidence>
<evidence type="ECO:0000256" key="7">
    <source>
        <dbReference type="ARBA" id="ARBA00023242"/>
    </source>
</evidence>
<dbReference type="PROSITE" id="PS51697">
    <property type="entry name" value="ALOG"/>
    <property type="match status" value="1"/>
</dbReference>